<evidence type="ECO:0000313" key="1">
    <source>
        <dbReference type="EMBL" id="RWX57376.1"/>
    </source>
</evidence>
<dbReference type="Proteomes" id="UP000287563">
    <property type="component" value="Unassembled WGS sequence"/>
</dbReference>
<gene>
    <name evidence="1" type="ORF">EDI28_04935</name>
</gene>
<evidence type="ECO:0000313" key="2">
    <source>
        <dbReference type="Proteomes" id="UP000287563"/>
    </source>
</evidence>
<dbReference type="AlphaFoldDB" id="A0A3S3QRX2"/>
<protein>
    <submittedName>
        <fullName evidence="1">Uncharacterized protein</fullName>
    </submittedName>
</protein>
<sequence length="328" mass="37705">MNNKSSVQSSGYQSIDVPFEYRHTCWFCGEPYYESYSFMASPNYDRQQLPIMVPCCQECYTFCHSIKVSGLDLLRDKVKEKLHRKYEKHLQIGANWTKEELEDSEFEGKALEGFRESAWKMFEIAKYRVNYSGWPLTIDGLPVMGITSSFQVEFNGIIYPSLVQAVVQLAKAYNIPQPYLEDVVEVVGRNRLAYALRFAKTTYGYSAEEREASIVSLKVMLAEESAQSREETKPALGIDVAVSEITELILSRTMISPHAIQWVLKEGISTLSQLAEHEDAFFEYFTQESELVAFTYFNGIQVYLDKRETDCEWAMNEDPNRALFGRIA</sequence>
<comment type="caution">
    <text evidence="1">The sequence shown here is derived from an EMBL/GenBank/DDBJ whole genome shotgun (WGS) entry which is preliminary data.</text>
</comment>
<accession>A0A3S3QRX2</accession>
<dbReference type="EMBL" id="RJLM01000001">
    <property type="protein sequence ID" value="RWX57376.1"/>
    <property type="molecule type" value="Genomic_DNA"/>
</dbReference>
<proteinExistence type="predicted"/>
<dbReference type="OrthoDB" id="5888461at2"/>
<dbReference type="RefSeq" id="WP_128782684.1">
    <property type="nucleotide sequence ID" value="NZ_JAKJSG010000155.1"/>
</dbReference>
<organism evidence="1 2">
    <name type="scientific">Photobacterium chitinilyticum</name>
    <dbReference type="NCBI Taxonomy" id="2485123"/>
    <lineage>
        <taxon>Bacteria</taxon>
        <taxon>Pseudomonadati</taxon>
        <taxon>Pseudomonadota</taxon>
        <taxon>Gammaproteobacteria</taxon>
        <taxon>Vibrionales</taxon>
        <taxon>Vibrionaceae</taxon>
        <taxon>Photobacterium</taxon>
    </lineage>
</organism>
<keyword evidence="2" id="KW-1185">Reference proteome</keyword>
<name>A0A3S3QRX2_9GAMM</name>
<reference evidence="1 2" key="1">
    <citation type="submission" date="2018-11" db="EMBL/GenBank/DDBJ databases">
        <title>Photobacterium sp. BEI247 sp. nov., a marine bacterium isolated from Yongle Blue Hole in the South China Sea.</title>
        <authorList>
            <person name="Wang X."/>
        </authorList>
    </citation>
    <scope>NUCLEOTIDE SEQUENCE [LARGE SCALE GENOMIC DNA]</scope>
    <source>
        <strain evidence="2">BEI247</strain>
    </source>
</reference>